<keyword evidence="3" id="KW-0472">Membrane</keyword>
<dbReference type="Proteomes" id="UP001054889">
    <property type="component" value="Unassembled WGS sequence"/>
</dbReference>
<feature type="transmembrane region" description="Helical" evidence="3">
    <location>
        <begin position="72"/>
        <end position="92"/>
    </location>
</feature>
<dbReference type="AlphaFoldDB" id="A0AAV5CEU5"/>
<keyword evidence="1" id="KW-0479">Metal-binding</keyword>
<dbReference type="InterPro" id="IPR001878">
    <property type="entry name" value="Znf_CCHC"/>
</dbReference>
<dbReference type="SMART" id="SM00343">
    <property type="entry name" value="ZnF_C2HC"/>
    <property type="match status" value="2"/>
</dbReference>
<dbReference type="GO" id="GO:0008270">
    <property type="term" value="F:zinc ion binding"/>
    <property type="evidence" value="ECO:0007669"/>
    <property type="project" value="UniProtKB-KW"/>
</dbReference>
<accession>A0AAV5CEU5</accession>
<protein>
    <recommendedName>
        <fullName evidence="4">CCHC-type domain-containing protein</fullName>
    </recommendedName>
</protein>
<evidence type="ECO:0000259" key="4">
    <source>
        <dbReference type="PROSITE" id="PS50158"/>
    </source>
</evidence>
<dbReference type="PROSITE" id="PS50158">
    <property type="entry name" value="ZF_CCHC"/>
    <property type="match status" value="1"/>
</dbReference>
<name>A0AAV5CEU5_ELECO</name>
<keyword evidence="6" id="KW-1185">Reference proteome</keyword>
<dbReference type="GO" id="GO:0003676">
    <property type="term" value="F:nucleic acid binding"/>
    <property type="evidence" value="ECO:0007669"/>
    <property type="project" value="InterPro"/>
</dbReference>
<dbReference type="InterPro" id="IPR036875">
    <property type="entry name" value="Znf_CCHC_sf"/>
</dbReference>
<gene>
    <name evidence="5" type="primary">ga13394</name>
    <name evidence="5" type="ORF">PR202_ga13394</name>
</gene>
<comment type="caution">
    <text evidence="5">The sequence shown here is derived from an EMBL/GenBank/DDBJ whole genome shotgun (WGS) entry which is preliminary data.</text>
</comment>
<dbReference type="PANTHER" id="PTHR33075:SF10">
    <property type="entry name" value="DUF4283 DOMAIN-CONTAINING PROTEIN"/>
    <property type="match status" value="1"/>
</dbReference>
<dbReference type="EMBL" id="BQKI01000006">
    <property type="protein sequence ID" value="GJM96549.1"/>
    <property type="molecule type" value="Genomic_DNA"/>
</dbReference>
<organism evidence="5 6">
    <name type="scientific">Eleusine coracana subsp. coracana</name>
    <dbReference type="NCBI Taxonomy" id="191504"/>
    <lineage>
        <taxon>Eukaryota</taxon>
        <taxon>Viridiplantae</taxon>
        <taxon>Streptophyta</taxon>
        <taxon>Embryophyta</taxon>
        <taxon>Tracheophyta</taxon>
        <taxon>Spermatophyta</taxon>
        <taxon>Magnoliopsida</taxon>
        <taxon>Liliopsida</taxon>
        <taxon>Poales</taxon>
        <taxon>Poaceae</taxon>
        <taxon>PACMAD clade</taxon>
        <taxon>Chloridoideae</taxon>
        <taxon>Cynodonteae</taxon>
        <taxon>Eleusininae</taxon>
        <taxon>Eleusine</taxon>
    </lineage>
</organism>
<evidence type="ECO:0000256" key="1">
    <source>
        <dbReference type="PROSITE-ProRule" id="PRU00047"/>
    </source>
</evidence>
<proteinExistence type="predicted"/>
<keyword evidence="3" id="KW-1133">Transmembrane helix</keyword>
<feature type="domain" description="CCHC-type" evidence="4">
    <location>
        <begin position="197"/>
        <end position="212"/>
    </location>
</feature>
<evidence type="ECO:0000256" key="2">
    <source>
        <dbReference type="SAM" id="MobiDB-lite"/>
    </source>
</evidence>
<keyword evidence="3" id="KW-0812">Transmembrane</keyword>
<evidence type="ECO:0000256" key="3">
    <source>
        <dbReference type="SAM" id="Phobius"/>
    </source>
</evidence>
<sequence length="512" mass="56713">MGCGPGNLLELQEDPHLADLVKRWDFQPGRDLQDEVLAKFKSAVHHPSSSISGAFHLVVVFRRYTFRLTESFVSLALHAVLGGIPAGFHVLFLKDRHFRFLVASKHVGLFVRALNRITTEHFDMYFHHWRDGVFGSSSASAKFENQIEVPKVFTRIKTDLGMSTSSSNDASQRSLHAPGRTKPAGREENHAPSVRACFRCLSEGHLVRDCRNQLRCRWCFFYGHKARACYRRLSHRNSKWVVKPTSSAAAGVHDRLELCEAQADMTKACSPHLNHGSSCADPIHTCPDACYFDKTTPLQHHKAQAEVSEGRGCHDMENPVVGHGQAISVTKIFTQGPAQERQLDLDIIQAAEAANQTPVEIEQSNPAQIQDAVQIALPQHNVGYSEKEHAQQINLQTKQLLTVCNDVQLGLVVPESLNIPTTILSTLRQLMCEQQALCSTVGLQWQVTSGINITEFSVQISLTLFGRILVTLATSTGQETSAAQPRQTVPCNKMVLLEAGPSDGYTIEEGLE</sequence>
<reference evidence="5" key="2">
    <citation type="submission" date="2021-12" db="EMBL/GenBank/DDBJ databases">
        <title>Resequencing data analysis of finger millet.</title>
        <authorList>
            <person name="Hatakeyama M."/>
            <person name="Aluri S."/>
            <person name="Balachadran M.T."/>
            <person name="Sivarajan S.R."/>
            <person name="Poveda L."/>
            <person name="Shimizu-Inatsugi R."/>
            <person name="Schlapbach R."/>
            <person name="Sreeman S.M."/>
            <person name="Shimizu K.K."/>
        </authorList>
    </citation>
    <scope>NUCLEOTIDE SEQUENCE</scope>
</reference>
<dbReference type="PANTHER" id="PTHR33075">
    <property type="entry name" value="OS02G0499800 PROTEIN"/>
    <property type="match status" value="1"/>
</dbReference>
<feature type="region of interest" description="Disordered" evidence="2">
    <location>
        <begin position="162"/>
        <end position="188"/>
    </location>
</feature>
<keyword evidence="1" id="KW-0862">Zinc</keyword>
<feature type="compositionally biased region" description="Polar residues" evidence="2">
    <location>
        <begin position="162"/>
        <end position="174"/>
    </location>
</feature>
<evidence type="ECO:0000313" key="6">
    <source>
        <dbReference type="Proteomes" id="UP001054889"/>
    </source>
</evidence>
<evidence type="ECO:0000313" key="5">
    <source>
        <dbReference type="EMBL" id="GJM96549.1"/>
    </source>
</evidence>
<keyword evidence="1" id="KW-0863">Zinc-finger</keyword>
<dbReference type="SUPFAM" id="SSF57756">
    <property type="entry name" value="Retrovirus zinc finger-like domains"/>
    <property type="match status" value="1"/>
</dbReference>
<dbReference type="Gene3D" id="4.10.60.10">
    <property type="entry name" value="Zinc finger, CCHC-type"/>
    <property type="match status" value="1"/>
</dbReference>
<reference evidence="5" key="1">
    <citation type="journal article" date="2018" name="DNA Res.">
        <title>Multiple hybrid de novo genome assembly of finger millet, an orphan allotetraploid crop.</title>
        <authorList>
            <person name="Hatakeyama M."/>
            <person name="Aluri S."/>
            <person name="Balachadran M.T."/>
            <person name="Sivarajan S.R."/>
            <person name="Patrignani A."/>
            <person name="Gruter S."/>
            <person name="Poveda L."/>
            <person name="Shimizu-Inatsugi R."/>
            <person name="Baeten J."/>
            <person name="Francoijs K.J."/>
            <person name="Nataraja K.N."/>
            <person name="Reddy Y.A.N."/>
            <person name="Phadnis S."/>
            <person name="Ravikumar R.L."/>
            <person name="Schlapbach R."/>
            <person name="Sreeman S.M."/>
            <person name="Shimizu K.K."/>
        </authorList>
    </citation>
    <scope>NUCLEOTIDE SEQUENCE</scope>
</reference>